<protein>
    <submittedName>
        <fullName evidence="2">Uncharacterized protein</fullName>
    </submittedName>
</protein>
<keyword evidence="1" id="KW-0732">Signal</keyword>
<sequence length="87" mass="9635">MRNLASIIFMICCSVVLSSVAVRNAPLEDSSEEDIPVRDWPSTTYKYADVIGAYTFSPFAPKTTPTTTTTTTPAPTTTNRPWWKIFG</sequence>
<feature type="chain" id="PRO_5044811476" evidence="1">
    <location>
        <begin position="19"/>
        <end position="87"/>
    </location>
</feature>
<evidence type="ECO:0000313" key="3">
    <source>
        <dbReference type="Proteomes" id="UP001562425"/>
    </source>
</evidence>
<accession>A0ABD1CF10</accession>
<comment type="caution">
    <text evidence="2">The sequence shown here is derived from an EMBL/GenBank/DDBJ whole genome shotgun (WGS) entry which is preliminary data.</text>
</comment>
<name>A0ABD1CF10_CULPP</name>
<gene>
    <name evidence="2" type="ORF">pipiens_004786</name>
</gene>
<feature type="signal peptide" evidence="1">
    <location>
        <begin position="1"/>
        <end position="18"/>
    </location>
</feature>
<evidence type="ECO:0000256" key="1">
    <source>
        <dbReference type="SAM" id="SignalP"/>
    </source>
</evidence>
<organism evidence="2 3">
    <name type="scientific">Culex pipiens pipiens</name>
    <name type="common">Northern house mosquito</name>
    <dbReference type="NCBI Taxonomy" id="38569"/>
    <lineage>
        <taxon>Eukaryota</taxon>
        <taxon>Metazoa</taxon>
        <taxon>Ecdysozoa</taxon>
        <taxon>Arthropoda</taxon>
        <taxon>Hexapoda</taxon>
        <taxon>Insecta</taxon>
        <taxon>Pterygota</taxon>
        <taxon>Neoptera</taxon>
        <taxon>Endopterygota</taxon>
        <taxon>Diptera</taxon>
        <taxon>Nematocera</taxon>
        <taxon>Culicoidea</taxon>
        <taxon>Culicidae</taxon>
        <taxon>Culicinae</taxon>
        <taxon>Culicini</taxon>
        <taxon>Culex</taxon>
        <taxon>Culex</taxon>
    </lineage>
</organism>
<proteinExistence type="predicted"/>
<keyword evidence="3" id="KW-1185">Reference proteome</keyword>
<reference evidence="2 3" key="1">
    <citation type="submission" date="2024-05" db="EMBL/GenBank/DDBJ databases">
        <title>Culex pipiens pipiens assembly and annotation.</title>
        <authorList>
            <person name="Alout H."/>
            <person name="Durand T."/>
        </authorList>
    </citation>
    <scope>NUCLEOTIDE SEQUENCE [LARGE SCALE GENOMIC DNA]</scope>
    <source>
        <strain evidence="2">HA-2024</strain>
        <tissue evidence="2">Whole body</tissue>
    </source>
</reference>
<dbReference type="EMBL" id="JBEHCU010012916">
    <property type="protein sequence ID" value="KAL1374943.1"/>
    <property type="molecule type" value="Genomic_DNA"/>
</dbReference>
<dbReference type="AlphaFoldDB" id="A0ABD1CF10"/>
<dbReference type="Proteomes" id="UP001562425">
    <property type="component" value="Unassembled WGS sequence"/>
</dbReference>
<evidence type="ECO:0000313" key="2">
    <source>
        <dbReference type="EMBL" id="KAL1374943.1"/>
    </source>
</evidence>